<evidence type="ECO:0000313" key="2">
    <source>
        <dbReference type="Proteomes" id="UP000269374"/>
    </source>
</evidence>
<accession>A0A387BGQ7</accession>
<reference evidence="1 2" key="1">
    <citation type="submission" date="2018-09" db="EMBL/GenBank/DDBJ databases">
        <title>Genome sequencing of strain 1JSPR-7.</title>
        <authorList>
            <person name="Heo J."/>
            <person name="Kim S.-J."/>
            <person name="Kwon S.-W."/>
        </authorList>
    </citation>
    <scope>NUCLEOTIDE SEQUENCE [LARGE SCALE GENOMIC DNA]</scope>
    <source>
        <strain evidence="1 2">1JSPR-7</strain>
    </source>
</reference>
<dbReference type="KEGG" id="lact:D7I46_10475"/>
<name>A0A387BGQ7_9LACT</name>
<dbReference type="RefSeq" id="WP_120772827.1">
    <property type="nucleotide sequence ID" value="NZ_CP032627.1"/>
</dbReference>
<protein>
    <submittedName>
        <fullName evidence="1">Uncharacterized protein</fullName>
    </submittedName>
</protein>
<evidence type="ECO:0000313" key="1">
    <source>
        <dbReference type="EMBL" id="AYG01454.1"/>
    </source>
</evidence>
<organism evidence="1 2">
    <name type="scientific">Lactococcus allomyrinae</name>
    <dbReference type="NCBI Taxonomy" id="2419773"/>
    <lineage>
        <taxon>Bacteria</taxon>
        <taxon>Bacillati</taxon>
        <taxon>Bacillota</taxon>
        <taxon>Bacilli</taxon>
        <taxon>Lactobacillales</taxon>
        <taxon>Streptococcaceae</taxon>
        <taxon>Lactococcus</taxon>
    </lineage>
</organism>
<gene>
    <name evidence="1" type="ORF">D7I46_10475</name>
</gene>
<dbReference type="EMBL" id="CP032627">
    <property type="protein sequence ID" value="AYG01454.1"/>
    <property type="molecule type" value="Genomic_DNA"/>
</dbReference>
<dbReference type="OrthoDB" id="2242625at2"/>
<sequence length="107" mass="12129">MKFKNLQPLDQNIITIMKAHIGLDKVIKLDVLVDLTNSDRRTIQARIAYLQEHYCAIGSTDDGYFVPQSEEERTAGITKKEKSAYSALRAISGVRTAPLDWLDKMMD</sequence>
<keyword evidence="2" id="KW-1185">Reference proteome</keyword>
<dbReference type="AlphaFoldDB" id="A0A387BGQ7"/>
<proteinExistence type="predicted"/>
<dbReference type="Proteomes" id="UP000269374">
    <property type="component" value="Chromosome"/>
</dbReference>